<comment type="caution">
    <text evidence="1">The sequence shown here is derived from an EMBL/GenBank/DDBJ whole genome shotgun (WGS) entry which is preliminary data.</text>
</comment>
<evidence type="ECO:0000313" key="1">
    <source>
        <dbReference type="EMBL" id="GGG14881.1"/>
    </source>
</evidence>
<accession>A0A917FZ40</accession>
<proteinExistence type="predicted"/>
<gene>
    <name evidence="1" type="ORF">GCM10007304_31160</name>
</gene>
<name>A0A917FZ40_9NOCA</name>
<protein>
    <submittedName>
        <fullName evidence="1">Uncharacterized protein</fullName>
    </submittedName>
</protein>
<dbReference type="EMBL" id="BMCU01000003">
    <property type="protein sequence ID" value="GGG14881.1"/>
    <property type="molecule type" value="Genomic_DNA"/>
</dbReference>
<evidence type="ECO:0000313" key="2">
    <source>
        <dbReference type="Proteomes" id="UP000654257"/>
    </source>
</evidence>
<organism evidence="1 2">
    <name type="scientific">Rhodococcoides trifolii</name>
    <dbReference type="NCBI Taxonomy" id="908250"/>
    <lineage>
        <taxon>Bacteria</taxon>
        <taxon>Bacillati</taxon>
        <taxon>Actinomycetota</taxon>
        <taxon>Actinomycetes</taxon>
        <taxon>Mycobacteriales</taxon>
        <taxon>Nocardiaceae</taxon>
        <taxon>Rhodococcoides</taxon>
    </lineage>
</organism>
<sequence>MVVLRDIEREDSDTMKCRDCARAVDHCHGTLIVHASNAVECTEGNCAELQSVRHVFVVDCSAVAGGCECVDGPDRILLAS</sequence>
<reference evidence="1" key="1">
    <citation type="journal article" date="2014" name="Int. J. Syst. Evol. Microbiol.">
        <title>Complete genome sequence of Corynebacterium casei LMG S-19264T (=DSM 44701T), isolated from a smear-ripened cheese.</title>
        <authorList>
            <consortium name="US DOE Joint Genome Institute (JGI-PGF)"/>
            <person name="Walter F."/>
            <person name="Albersmeier A."/>
            <person name="Kalinowski J."/>
            <person name="Ruckert C."/>
        </authorList>
    </citation>
    <scope>NUCLEOTIDE SEQUENCE</scope>
    <source>
        <strain evidence="1">CCM 7905</strain>
    </source>
</reference>
<dbReference type="AlphaFoldDB" id="A0A917FZ40"/>
<keyword evidence="2" id="KW-1185">Reference proteome</keyword>
<dbReference type="Proteomes" id="UP000654257">
    <property type="component" value="Unassembled WGS sequence"/>
</dbReference>
<reference evidence="1" key="2">
    <citation type="submission" date="2020-09" db="EMBL/GenBank/DDBJ databases">
        <authorList>
            <person name="Sun Q."/>
            <person name="Sedlacek I."/>
        </authorList>
    </citation>
    <scope>NUCLEOTIDE SEQUENCE</scope>
    <source>
        <strain evidence="1">CCM 7905</strain>
    </source>
</reference>